<feature type="transmembrane region" description="Helical" evidence="1">
    <location>
        <begin position="38"/>
        <end position="58"/>
    </location>
</feature>
<keyword evidence="1" id="KW-0812">Transmembrane</keyword>
<name>A0AA97FLY0_9MICO</name>
<gene>
    <name evidence="2" type="ORF">N8K70_04015</name>
</gene>
<dbReference type="Proteomes" id="UP001305498">
    <property type="component" value="Chromosome"/>
</dbReference>
<dbReference type="KEGG" id="mbet:N8K70_04015"/>
<dbReference type="Pfam" id="PF23778">
    <property type="entry name" value="Phage_holin_2"/>
    <property type="match status" value="1"/>
</dbReference>
<dbReference type="EMBL" id="CP118157">
    <property type="protein sequence ID" value="WOF23857.1"/>
    <property type="molecule type" value="Genomic_DNA"/>
</dbReference>
<proteinExistence type="predicted"/>
<organism evidence="2 3">
    <name type="scientific">Microbacterium betulae</name>
    <dbReference type="NCBI Taxonomy" id="2981139"/>
    <lineage>
        <taxon>Bacteria</taxon>
        <taxon>Bacillati</taxon>
        <taxon>Actinomycetota</taxon>
        <taxon>Actinomycetes</taxon>
        <taxon>Micrococcales</taxon>
        <taxon>Microbacteriaceae</taxon>
        <taxon>Microbacterium</taxon>
    </lineage>
</organism>
<dbReference type="InterPro" id="IPR056964">
    <property type="entry name" value="Phage_holin"/>
</dbReference>
<keyword evidence="3" id="KW-1185">Reference proteome</keyword>
<accession>A0AA97FLY0</accession>
<protein>
    <submittedName>
        <fullName evidence="2">Uncharacterized protein</fullName>
    </submittedName>
</protein>
<feature type="transmembrane region" description="Helical" evidence="1">
    <location>
        <begin position="7"/>
        <end position="26"/>
    </location>
</feature>
<evidence type="ECO:0000313" key="2">
    <source>
        <dbReference type="EMBL" id="WOF23857.1"/>
    </source>
</evidence>
<keyword evidence="1" id="KW-0472">Membrane</keyword>
<keyword evidence="1" id="KW-1133">Transmembrane helix</keyword>
<reference evidence="2 3" key="1">
    <citation type="submission" date="2023-02" db="EMBL/GenBank/DDBJ databases">
        <title>Microbacterium betulae sp. nov., isolated from birch wood.</title>
        <authorList>
            <person name="Pasciak M."/>
            <person name="Pawlik K.J."/>
            <person name="Martynowski D."/>
            <person name="Laczmanski L."/>
            <person name="Ciekot J."/>
            <person name="Szponar B."/>
            <person name="Wojcik-Fatla A."/>
            <person name="Mackiewicz B."/>
            <person name="Farian E."/>
            <person name="Cholewa G."/>
            <person name="Cholewa A."/>
            <person name="Dutkiewicz J."/>
        </authorList>
    </citation>
    <scope>NUCLEOTIDE SEQUENCE [LARGE SCALE GENOMIC DNA]</scope>
    <source>
        <strain evidence="2 3">AB</strain>
    </source>
</reference>
<evidence type="ECO:0000313" key="3">
    <source>
        <dbReference type="Proteomes" id="UP001305498"/>
    </source>
</evidence>
<dbReference type="RefSeq" id="WP_317140328.1">
    <property type="nucleotide sequence ID" value="NZ_CP118157.1"/>
</dbReference>
<sequence>MLDPSDIVLLVAAGIVLVFWLDYGLLSPWYRSPLGWVIFLYGGAMVALLSLVVYAIVFDQRAEEWYRLPIALAVAGSATAKITILHYERHRGRQAHTKKDS</sequence>
<dbReference type="AlphaFoldDB" id="A0AA97FLY0"/>
<evidence type="ECO:0000256" key="1">
    <source>
        <dbReference type="SAM" id="Phobius"/>
    </source>
</evidence>